<evidence type="ECO:0000313" key="1">
    <source>
        <dbReference type="EMBL" id="MDI1429613.1"/>
    </source>
</evidence>
<sequence length="90" mass="9639">MTAEHDQDREPPSIPAVLTDEQTARVRARLDRFAKGTSVRGCAKALGYARKYVRAVRDGVIRPSVHFAARVAHVVGMDLASLLGLSGGAP</sequence>
<protein>
    <recommendedName>
        <fullName evidence="3">XRE family transcriptional regulator</fullName>
    </recommendedName>
</protein>
<dbReference type="Proteomes" id="UP001160301">
    <property type="component" value="Unassembled WGS sequence"/>
</dbReference>
<comment type="caution">
    <text evidence="1">The sequence shown here is derived from an EMBL/GenBank/DDBJ whole genome shotgun (WGS) entry which is preliminary data.</text>
</comment>
<dbReference type="RefSeq" id="WP_136970923.1">
    <property type="nucleotide sequence ID" value="NZ_JARZHI010000005.1"/>
</dbReference>
<dbReference type="EMBL" id="JARZHI010000005">
    <property type="protein sequence ID" value="MDI1429613.1"/>
    <property type="molecule type" value="Genomic_DNA"/>
</dbReference>
<name>A0ABT6NMW8_9BACT</name>
<gene>
    <name evidence="1" type="ORF">QHF89_08905</name>
</gene>
<evidence type="ECO:0008006" key="3">
    <source>
        <dbReference type="Google" id="ProtNLM"/>
    </source>
</evidence>
<keyword evidence="2" id="KW-1185">Reference proteome</keyword>
<dbReference type="InterPro" id="IPR010982">
    <property type="entry name" value="Lambda_DNA-bd_dom_sf"/>
</dbReference>
<accession>A0ABT6NMW8</accession>
<organism evidence="1 2">
    <name type="scientific">Polyangium sorediatum</name>
    <dbReference type="NCBI Taxonomy" id="889274"/>
    <lineage>
        <taxon>Bacteria</taxon>
        <taxon>Pseudomonadati</taxon>
        <taxon>Myxococcota</taxon>
        <taxon>Polyangia</taxon>
        <taxon>Polyangiales</taxon>
        <taxon>Polyangiaceae</taxon>
        <taxon>Polyangium</taxon>
    </lineage>
</organism>
<dbReference type="SUPFAM" id="SSF47413">
    <property type="entry name" value="lambda repressor-like DNA-binding domains"/>
    <property type="match status" value="1"/>
</dbReference>
<evidence type="ECO:0000313" key="2">
    <source>
        <dbReference type="Proteomes" id="UP001160301"/>
    </source>
</evidence>
<proteinExistence type="predicted"/>
<reference evidence="1 2" key="1">
    <citation type="submission" date="2023-04" db="EMBL/GenBank/DDBJ databases">
        <title>The genome sequence of Polyangium sorediatum DSM14670.</title>
        <authorList>
            <person name="Zhang X."/>
        </authorList>
    </citation>
    <scope>NUCLEOTIDE SEQUENCE [LARGE SCALE GENOMIC DNA]</scope>
    <source>
        <strain evidence="1 2">DSM 14670</strain>
    </source>
</reference>